<gene>
    <name evidence="2" type="ORF">NDU88_000879</name>
</gene>
<feature type="compositionally biased region" description="Basic and acidic residues" evidence="1">
    <location>
        <begin position="67"/>
        <end position="78"/>
    </location>
</feature>
<evidence type="ECO:0000313" key="2">
    <source>
        <dbReference type="EMBL" id="KAJ1191563.1"/>
    </source>
</evidence>
<feature type="region of interest" description="Disordered" evidence="1">
    <location>
        <begin position="1"/>
        <end position="78"/>
    </location>
</feature>
<keyword evidence="3" id="KW-1185">Reference proteome</keyword>
<reference evidence="2" key="1">
    <citation type="journal article" date="2022" name="bioRxiv">
        <title>Sequencing and chromosome-scale assembly of the giantPleurodeles waltlgenome.</title>
        <authorList>
            <person name="Brown T."/>
            <person name="Elewa A."/>
            <person name="Iarovenko S."/>
            <person name="Subramanian E."/>
            <person name="Araus A.J."/>
            <person name="Petzold A."/>
            <person name="Susuki M."/>
            <person name="Suzuki K.-i.T."/>
            <person name="Hayashi T."/>
            <person name="Toyoda A."/>
            <person name="Oliveira C."/>
            <person name="Osipova E."/>
            <person name="Leigh N.D."/>
            <person name="Simon A."/>
            <person name="Yun M.H."/>
        </authorList>
    </citation>
    <scope>NUCLEOTIDE SEQUENCE</scope>
    <source>
        <strain evidence="2">20211129_DDA</strain>
        <tissue evidence="2">Liver</tissue>
    </source>
</reference>
<protein>
    <submittedName>
        <fullName evidence="2">Uncharacterized protein</fullName>
    </submittedName>
</protein>
<name>A0AAV7URS2_PLEWA</name>
<feature type="compositionally biased region" description="Basic and acidic residues" evidence="1">
    <location>
        <begin position="1"/>
        <end position="11"/>
    </location>
</feature>
<evidence type="ECO:0000313" key="3">
    <source>
        <dbReference type="Proteomes" id="UP001066276"/>
    </source>
</evidence>
<proteinExistence type="predicted"/>
<accession>A0AAV7URS2</accession>
<dbReference type="Proteomes" id="UP001066276">
    <property type="component" value="Chromosome 2_2"/>
</dbReference>
<comment type="caution">
    <text evidence="2">The sequence shown here is derived from an EMBL/GenBank/DDBJ whole genome shotgun (WGS) entry which is preliminary data.</text>
</comment>
<sequence>MKLWDPSDDRRVRRRKNKCGLRASAEPRTKVRCHTGPGRVAREAPGSALFRLGSPGAGAPHCPLMRMEGEGTPRRMDH</sequence>
<dbReference type="EMBL" id="JANPWB010000004">
    <property type="protein sequence ID" value="KAJ1191563.1"/>
    <property type="molecule type" value="Genomic_DNA"/>
</dbReference>
<dbReference type="AlphaFoldDB" id="A0AAV7URS2"/>
<organism evidence="2 3">
    <name type="scientific">Pleurodeles waltl</name>
    <name type="common">Iberian ribbed newt</name>
    <dbReference type="NCBI Taxonomy" id="8319"/>
    <lineage>
        <taxon>Eukaryota</taxon>
        <taxon>Metazoa</taxon>
        <taxon>Chordata</taxon>
        <taxon>Craniata</taxon>
        <taxon>Vertebrata</taxon>
        <taxon>Euteleostomi</taxon>
        <taxon>Amphibia</taxon>
        <taxon>Batrachia</taxon>
        <taxon>Caudata</taxon>
        <taxon>Salamandroidea</taxon>
        <taxon>Salamandridae</taxon>
        <taxon>Pleurodelinae</taxon>
        <taxon>Pleurodeles</taxon>
    </lineage>
</organism>
<evidence type="ECO:0000256" key="1">
    <source>
        <dbReference type="SAM" id="MobiDB-lite"/>
    </source>
</evidence>